<protein>
    <recommendedName>
        <fullName evidence="4">Transmembrane protein</fullName>
    </recommendedName>
</protein>
<organism evidence="2 3">
    <name type="scientific">Mesorhizobium plurifarium</name>
    <dbReference type="NCBI Taxonomy" id="69974"/>
    <lineage>
        <taxon>Bacteria</taxon>
        <taxon>Pseudomonadati</taxon>
        <taxon>Pseudomonadota</taxon>
        <taxon>Alphaproteobacteria</taxon>
        <taxon>Hyphomicrobiales</taxon>
        <taxon>Phyllobacteriaceae</taxon>
        <taxon>Mesorhizobium</taxon>
    </lineage>
</organism>
<dbReference type="EMBL" id="CCND01000051">
    <property type="protein sequence ID" value="CDX63156.1"/>
    <property type="molecule type" value="Genomic_DNA"/>
</dbReference>
<reference evidence="3" key="1">
    <citation type="submission" date="2014-08" db="EMBL/GenBank/DDBJ databases">
        <authorList>
            <person name="Edwards T."/>
        </authorList>
    </citation>
    <scope>NUCLEOTIDE SEQUENCE [LARGE SCALE GENOMIC DNA]</scope>
</reference>
<keyword evidence="1" id="KW-0732">Signal</keyword>
<feature type="chain" id="PRO_5005490032" description="Transmembrane protein" evidence="1">
    <location>
        <begin position="24"/>
        <end position="131"/>
    </location>
</feature>
<gene>
    <name evidence="2" type="ORF">MPL1032_80162</name>
</gene>
<dbReference type="AlphaFoldDB" id="A0A0K2W741"/>
<evidence type="ECO:0000313" key="3">
    <source>
        <dbReference type="Proteomes" id="UP000182888"/>
    </source>
</evidence>
<dbReference type="Proteomes" id="UP000182888">
    <property type="component" value="Unassembled WGS sequence"/>
</dbReference>
<accession>A0A0K2W741</accession>
<proteinExistence type="predicted"/>
<feature type="signal peptide" evidence="1">
    <location>
        <begin position="1"/>
        <end position="23"/>
    </location>
</feature>
<name>A0A0K2W741_MESPL</name>
<evidence type="ECO:0000313" key="2">
    <source>
        <dbReference type="EMBL" id="CDX63156.1"/>
    </source>
</evidence>
<evidence type="ECO:0008006" key="4">
    <source>
        <dbReference type="Google" id="ProtNLM"/>
    </source>
</evidence>
<sequence length="131" mass="14202">MKRLGILVAAIAAGGIAPFPAAAQSMTPMRGEVSSFTDAFAVRIFPGNPYDKRIRVEVHVYDQDFQPVDAEISPAAFLLAGQASRPVLVVVPFDGAADRKVRICTESIPFPGEQTQIRAQICGKFFGHRRS</sequence>
<evidence type="ECO:0000256" key="1">
    <source>
        <dbReference type="SAM" id="SignalP"/>
    </source>
</evidence>